<evidence type="ECO:0000256" key="3">
    <source>
        <dbReference type="SAM" id="SignalP"/>
    </source>
</evidence>
<dbReference type="Gene3D" id="3.40.190.10">
    <property type="entry name" value="Periplasmic binding protein-like II"/>
    <property type="match status" value="2"/>
</dbReference>
<comment type="similarity">
    <text evidence="1">Belongs to the bacterial solute-binding protein 1 family.</text>
</comment>
<dbReference type="PANTHER" id="PTHR43649">
    <property type="entry name" value="ARABINOSE-BINDING PROTEIN-RELATED"/>
    <property type="match status" value="1"/>
</dbReference>
<keyword evidence="3" id="KW-0732">Signal</keyword>
<dbReference type="InterPro" id="IPR006059">
    <property type="entry name" value="SBP"/>
</dbReference>
<dbReference type="EMBL" id="CP070499">
    <property type="protein sequence ID" value="QSB13718.1"/>
    <property type="molecule type" value="Genomic_DNA"/>
</dbReference>
<dbReference type="PROSITE" id="PS51257">
    <property type="entry name" value="PROKAR_LIPOPROTEIN"/>
    <property type="match status" value="1"/>
</dbReference>
<protein>
    <submittedName>
        <fullName evidence="4">Carbohydrate ABC transporter substrate-binding protein</fullName>
    </submittedName>
</protein>
<dbReference type="RefSeq" id="WP_239675820.1">
    <property type="nucleotide sequence ID" value="NZ_CP070499.1"/>
</dbReference>
<dbReference type="Pfam" id="PF01547">
    <property type="entry name" value="SBP_bac_1"/>
    <property type="match status" value="1"/>
</dbReference>
<sequence>MPRRVQLSAILAALVLVTAGCVATNDAGGKGRFAGETVEVAAIWTGTEQASFRAVLDAFEEDTGATVRYTSGGDDLPTLLNSRLAGGSPPDVALLGQPGVVAQYARRGVLAELTGEAAEAVRAHYSPFWVELGSVEDALYGVHYKVAHKSLIWYRVEAFDEAGVSPPQTWPELLDATRTLADAGVGTMSVPGADGWVLTDWFENAYLRVAGAERYDQLAQREIPWTDPSVVATLELLQEYWTLDRAVQGDPLQLKFDQAVADVFGPVPKSAMLFQADFVAAEIQRLGTVAVGDQARFFPWPSIDGSPSSVVVASDQAVAFTDRPAAMALLAFLASPAAAEIAAGYGGFLSANQHLDLAAYPEPETRELAESLHTAEVVRFDLSDLAPQTFGGGTSASMWRLLQEFLADPADPARLAQRLEAAAERDFGTRP</sequence>
<keyword evidence="5" id="KW-1185">Reference proteome</keyword>
<dbReference type="SUPFAM" id="SSF53850">
    <property type="entry name" value="Periplasmic binding protein-like II"/>
    <property type="match status" value="1"/>
</dbReference>
<dbReference type="InterPro" id="IPR050490">
    <property type="entry name" value="Bact_solute-bd_prot1"/>
</dbReference>
<evidence type="ECO:0000313" key="5">
    <source>
        <dbReference type="Proteomes" id="UP000662857"/>
    </source>
</evidence>
<dbReference type="PANTHER" id="PTHR43649:SF29">
    <property type="entry name" value="OSMOPROTECTIVE COMPOUNDS-BINDING PROTEIN GGTB"/>
    <property type="match status" value="1"/>
</dbReference>
<accession>A0A895YIW8</accession>
<gene>
    <name evidence="4" type="ORF">JQS43_19395</name>
</gene>
<organism evidence="4 5">
    <name type="scientific">Natronosporangium hydrolyticum</name>
    <dbReference type="NCBI Taxonomy" id="2811111"/>
    <lineage>
        <taxon>Bacteria</taxon>
        <taxon>Bacillati</taxon>
        <taxon>Actinomycetota</taxon>
        <taxon>Actinomycetes</taxon>
        <taxon>Micromonosporales</taxon>
        <taxon>Micromonosporaceae</taxon>
        <taxon>Natronosporangium</taxon>
    </lineage>
</organism>
<feature type="signal peptide" evidence="3">
    <location>
        <begin position="1"/>
        <end position="23"/>
    </location>
</feature>
<reference evidence="4" key="1">
    <citation type="submission" date="2021-02" db="EMBL/GenBank/DDBJ databases">
        <title>Natrosporangium hydrolyticum gen. nov., sp. nov, a haloalkaliphilic actinobacterium from a soda solonchak soil.</title>
        <authorList>
            <person name="Sorokin D.Y."/>
            <person name="Khijniak T.V."/>
            <person name="Zakharycheva A.P."/>
            <person name="Boueva O.V."/>
            <person name="Ariskina E.V."/>
            <person name="Hahnke R.L."/>
            <person name="Bunk B."/>
            <person name="Sproer C."/>
            <person name="Schumann P."/>
            <person name="Evtushenko L.I."/>
            <person name="Kublanov I.V."/>
        </authorList>
    </citation>
    <scope>NUCLEOTIDE SEQUENCE</scope>
    <source>
        <strain evidence="4">DSM 106523</strain>
    </source>
</reference>
<feature type="chain" id="PRO_5039687919" evidence="3">
    <location>
        <begin position="24"/>
        <end position="431"/>
    </location>
</feature>
<keyword evidence="2" id="KW-0813">Transport</keyword>
<name>A0A895YIW8_9ACTN</name>
<proteinExistence type="inferred from homology"/>
<evidence type="ECO:0000313" key="4">
    <source>
        <dbReference type="EMBL" id="QSB13718.1"/>
    </source>
</evidence>
<dbReference type="Proteomes" id="UP000662857">
    <property type="component" value="Chromosome"/>
</dbReference>
<dbReference type="KEGG" id="nhy:JQS43_19395"/>
<evidence type="ECO:0000256" key="2">
    <source>
        <dbReference type="ARBA" id="ARBA00022448"/>
    </source>
</evidence>
<dbReference type="AlphaFoldDB" id="A0A895YIW8"/>
<evidence type="ECO:0000256" key="1">
    <source>
        <dbReference type="ARBA" id="ARBA00008520"/>
    </source>
</evidence>